<reference evidence="4" key="1">
    <citation type="submission" date="2019-03" db="EMBL/GenBank/DDBJ databases">
        <authorList>
            <person name="Mank J."/>
            <person name="Almeida P."/>
        </authorList>
    </citation>
    <scope>NUCLEOTIDE SEQUENCE</scope>
    <source>
        <strain evidence="4">78183</strain>
    </source>
</reference>
<proteinExistence type="inferred from homology"/>
<feature type="compositionally biased region" description="Acidic residues" evidence="2">
    <location>
        <begin position="87"/>
        <end position="97"/>
    </location>
</feature>
<organism evidence="4">
    <name type="scientific">Salix viminalis</name>
    <name type="common">Common osier</name>
    <name type="synonym">Basket willow</name>
    <dbReference type="NCBI Taxonomy" id="40686"/>
    <lineage>
        <taxon>Eukaryota</taxon>
        <taxon>Viridiplantae</taxon>
        <taxon>Streptophyta</taxon>
        <taxon>Embryophyta</taxon>
        <taxon>Tracheophyta</taxon>
        <taxon>Spermatophyta</taxon>
        <taxon>Magnoliopsida</taxon>
        <taxon>eudicotyledons</taxon>
        <taxon>Gunneridae</taxon>
        <taxon>Pentapetalae</taxon>
        <taxon>rosids</taxon>
        <taxon>fabids</taxon>
        <taxon>Malpighiales</taxon>
        <taxon>Salicaceae</taxon>
        <taxon>Saliceae</taxon>
        <taxon>Salix</taxon>
    </lineage>
</organism>
<feature type="domain" description="Glabrous enhancer-binding protein-like DBD" evidence="3">
    <location>
        <begin position="150"/>
        <end position="243"/>
    </location>
</feature>
<dbReference type="GO" id="GO:0006355">
    <property type="term" value="P:regulation of DNA-templated transcription"/>
    <property type="evidence" value="ECO:0007669"/>
    <property type="project" value="InterPro"/>
</dbReference>
<name>A0A6N2M8T4_SALVM</name>
<evidence type="ECO:0000313" key="4">
    <source>
        <dbReference type="EMBL" id="VFU46160.1"/>
    </source>
</evidence>
<dbReference type="GO" id="GO:0005634">
    <property type="term" value="C:nucleus"/>
    <property type="evidence" value="ECO:0007669"/>
    <property type="project" value="TreeGrafter"/>
</dbReference>
<dbReference type="AlphaFoldDB" id="A0A6N2M8T4"/>
<dbReference type="PANTHER" id="PTHR31662">
    <property type="entry name" value="BNAANNG10740D PROTEIN-RELATED"/>
    <property type="match status" value="1"/>
</dbReference>
<feature type="region of interest" description="Disordered" evidence="2">
    <location>
        <begin position="1"/>
        <end position="153"/>
    </location>
</feature>
<sequence>MARKRLFEEPPPALSSSEEEETDDQEEEPQKGTVRTQQNAAGEKSNDDEDGTEDDEEEDDDGAEVEKKKADLPSKTPKPNPVSAFESDSDADSEDTESAQPPSPSLSDFTVKAISPKRKSDPKPEQPKKENDADEEKAQKGSGPGTGGSQRIWSDEDEIMILNGMIKFQNEKGKNSSPDTTDFYVSVKDSLYFNASNNQFVKKIRRLKKKYFTDVETNESGQYEIFSKPHDLECVELAKQIWGAGGIVVGDKSNASENSGENDAVVVVGGGGGGGGGIVLAVAKLGRGGVNGKGKEASVKKGKRGSSEEVSGEGKQGNLKKRKQDDEGEEGNVKKEKRILSEEVNGERKGKGGKKEKQAAKNELNGGEDANVKKQMSFVSGEWKESSMKKQKEVEGEEGSDDFWDKYPHLRSSLQAEDLPEDVKERAMMMLGKVPEEKLVELEREWRSLMNVKLEFFMMEKDLIAKQMKLVLDGLKSQDYEDGSWYRRDNLFWAGGLVLMKDLENMTVTEGVNLRRLNCRKVFLYGDNLI</sequence>
<feature type="compositionally biased region" description="Basic and acidic residues" evidence="2">
    <location>
        <begin position="118"/>
        <end position="139"/>
    </location>
</feature>
<dbReference type="EMBL" id="CAADRP010001641">
    <property type="protein sequence ID" value="VFU46160.1"/>
    <property type="molecule type" value="Genomic_DNA"/>
</dbReference>
<accession>A0A6N2M8T4</accession>
<feature type="compositionally biased region" description="Basic and acidic residues" evidence="2">
    <location>
        <begin position="331"/>
        <end position="360"/>
    </location>
</feature>
<evidence type="ECO:0000256" key="2">
    <source>
        <dbReference type="SAM" id="MobiDB-lite"/>
    </source>
</evidence>
<dbReference type="InterPro" id="IPR007592">
    <property type="entry name" value="GEBP"/>
</dbReference>
<evidence type="ECO:0000259" key="3">
    <source>
        <dbReference type="Pfam" id="PF04504"/>
    </source>
</evidence>
<feature type="compositionally biased region" description="Acidic residues" evidence="2">
    <location>
        <begin position="46"/>
        <end position="63"/>
    </location>
</feature>
<protein>
    <recommendedName>
        <fullName evidence="3">Glabrous enhancer-binding protein-like DBD domain-containing protein</fullName>
    </recommendedName>
</protein>
<gene>
    <name evidence="4" type="ORF">SVIM_LOCUS292142</name>
</gene>
<dbReference type="InterPro" id="IPR053932">
    <property type="entry name" value="GeBP-like_DBD"/>
</dbReference>
<evidence type="ECO:0000256" key="1">
    <source>
        <dbReference type="ARBA" id="ARBA00010820"/>
    </source>
</evidence>
<dbReference type="PANTHER" id="PTHR31662:SF98">
    <property type="entry name" value="STOREKEEPER PROTEIN-LIKE"/>
    <property type="match status" value="1"/>
</dbReference>
<feature type="compositionally biased region" description="Acidic residues" evidence="2">
    <location>
        <begin position="17"/>
        <end position="27"/>
    </location>
</feature>
<dbReference type="Pfam" id="PF04504">
    <property type="entry name" value="GeBP-like_DBD"/>
    <property type="match status" value="1"/>
</dbReference>
<feature type="compositionally biased region" description="Basic and acidic residues" evidence="2">
    <location>
        <begin position="382"/>
        <end position="394"/>
    </location>
</feature>
<comment type="similarity">
    <text evidence="1">Belongs to the GeBP family.</text>
</comment>
<feature type="region of interest" description="Disordered" evidence="2">
    <location>
        <begin position="291"/>
        <end position="401"/>
    </location>
</feature>